<comment type="caution">
    <text evidence="2">The sequence shown here is derived from an EMBL/GenBank/DDBJ whole genome shotgun (WGS) entry which is preliminary data.</text>
</comment>
<dbReference type="Proteomes" id="UP000281406">
    <property type="component" value="Unassembled WGS sequence"/>
</dbReference>
<organism evidence="2 3">
    <name type="scientific">Anabarilius grahami</name>
    <name type="common">Kanglang fish</name>
    <name type="synonym">Barilius grahami</name>
    <dbReference type="NCBI Taxonomy" id="495550"/>
    <lineage>
        <taxon>Eukaryota</taxon>
        <taxon>Metazoa</taxon>
        <taxon>Chordata</taxon>
        <taxon>Craniata</taxon>
        <taxon>Vertebrata</taxon>
        <taxon>Euteleostomi</taxon>
        <taxon>Actinopterygii</taxon>
        <taxon>Neopterygii</taxon>
        <taxon>Teleostei</taxon>
        <taxon>Ostariophysi</taxon>
        <taxon>Cypriniformes</taxon>
        <taxon>Xenocyprididae</taxon>
        <taxon>Xenocypridinae</taxon>
        <taxon>Xenocypridinae incertae sedis</taxon>
        <taxon>Anabarilius</taxon>
    </lineage>
</organism>
<sequence>MDSDSTSSAAPPLKDDSRKDSRVQLCHIKGRLTAPVRCPCYPGLKRFISDRREEKSARAGGTEETARARTHSLTHSHCWKSAAHEYTLPLARALSALHLYLCAGSTQKICEHHWPIIYLFTTHTHRSTHKCRASAAHSRIVVRWFTLRPLSCKYTSLMPNAANLHFLRNLPVSEPDQSFISHCAVAGPFPAAPANQRSGMQEQQGIKEDYLDSSGFPQVLQCNNRTRLPSVPLTGIAQLLKYQQKQMNAVHKYSSVSSKDDEIQERNIHGNNITNS</sequence>
<feature type="region of interest" description="Disordered" evidence="1">
    <location>
        <begin position="253"/>
        <end position="276"/>
    </location>
</feature>
<feature type="region of interest" description="Disordered" evidence="1">
    <location>
        <begin position="1"/>
        <end position="21"/>
    </location>
</feature>
<proteinExistence type="predicted"/>
<evidence type="ECO:0000313" key="2">
    <source>
        <dbReference type="EMBL" id="ROL49115.1"/>
    </source>
</evidence>
<name>A0A3N0YSF5_ANAGA</name>
<protein>
    <submittedName>
        <fullName evidence="2">Uncharacterized protein</fullName>
    </submittedName>
</protein>
<dbReference type="EMBL" id="RJVU01027559">
    <property type="protein sequence ID" value="ROL49115.1"/>
    <property type="molecule type" value="Genomic_DNA"/>
</dbReference>
<dbReference type="AlphaFoldDB" id="A0A3N0YSF5"/>
<evidence type="ECO:0000313" key="3">
    <source>
        <dbReference type="Proteomes" id="UP000281406"/>
    </source>
</evidence>
<feature type="compositionally biased region" description="Basic and acidic residues" evidence="1">
    <location>
        <begin position="258"/>
        <end position="268"/>
    </location>
</feature>
<gene>
    <name evidence="2" type="ORF">DPX16_16730</name>
</gene>
<accession>A0A3N0YSF5</accession>
<reference evidence="2 3" key="1">
    <citation type="submission" date="2018-10" db="EMBL/GenBank/DDBJ databases">
        <title>Genome assembly for a Yunnan-Guizhou Plateau 3E fish, Anabarilius grahami (Regan), and its evolutionary and genetic applications.</title>
        <authorList>
            <person name="Jiang W."/>
        </authorList>
    </citation>
    <scope>NUCLEOTIDE SEQUENCE [LARGE SCALE GENOMIC DNA]</scope>
    <source>
        <strain evidence="2">AG-KIZ</strain>
        <tissue evidence="2">Muscle</tissue>
    </source>
</reference>
<keyword evidence="3" id="KW-1185">Reference proteome</keyword>
<evidence type="ECO:0000256" key="1">
    <source>
        <dbReference type="SAM" id="MobiDB-lite"/>
    </source>
</evidence>